<dbReference type="PRINTS" id="PR00990">
    <property type="entry name" value="RIBOKINASE"/>
</dbReference>
<feature type="domain" description="Carbohydrate kinase PfkB" evidence="4">
    <location>
        <begin position="5"/>
        <end position="278"/>
    </location>
</feature>
<keyword evidence="3" id="KW-0418">Kinase</keyword>
<dbReference type="GO" id="GO:0016301">
    <property type="term" value="F:kinase activity"/>
    <property type="evidence" value="ECO:0007669"/>
    <property type="project" value="UniProtKB-KW"/>
</dbReference>
<comment type="caution">
    <text evidence="5">The sequence shown here is derived from an EMBL/GenBank/DDBJ whole genome shotgun (WGS) entry which is preliminary data.</text>
</comment>
<dbReference type="AlphaFoldDB" id="A0A7J2U5F0"/>
<dbReference type="InterPro" id="IPR029056">
    <property type="entry name" value="Ribokinase-like"/>
</dbReference>
<organism evidence="5">
    <name type="scientific">Ignisphaera aggregans</name>
    <dbReference type="NCBI Taxonomy" id="334771"/>
    <lineage>
        <taxon>Archaea</taxon>
        <taxon>Thermoproteota</taxon>
        <taxon>Thermoprotei</taxon>
        <taxon>Desulfurococcales</taxon>
        <taxon>Desulfurococcaceae</taxon>
        <taxon>Ignisphaera</taxon>
    </lineage>
</organism>
<dbReference type="InterPro" id="IPR002139">
    <property type="entry name" value="Ribo/fructo_kinase"/>
</dbReference>
<dbReference type="InterPro" id="IPR011611">
    <property type="entry name" value="PfkB_dom"/>
</dbReference>
<evidence type="ECO:0000313" key="5">
    <source>
        <dbReference type="EMBL" id="HEM68034.1"/>
    </source>
</evidence>
<evidence type="ECO:0000259" key="4">
    <source>
        <dbReference type="Pfam" id="PF00294"/>
    </source>
</evidence>
<reference evidence="5" key="1">
    <citation type="journal article" date="2020" name="mSystems">
        <title>Genome- and Community-Level Interaction Insights into Carbon Utilization and Element Cycling Functions of Hydrothermarchaeota in Hydrothermal Sediment.</title>
        <authorList>
            <person name="Zhou Z."/>
            <person name="Liu Y."/>
            <person name="Xu W."/>
            <person name="Pan J."/>
            <person name="Luo Z.H."/>
            <person name="Li M."/>
        </authorList>
    </citation>
    <scope>NUCLEOTIDE SEQUENCE [LARGE SCALE GENOMIC DNA]</scope>
    <source>
        <strain evidence="5">SpSt-125</strain>
    </source>
</reference>
<keyword evidence="2" id="KW-0808">Transferase</keyword>
<sequence>MRLYVAGRINYDTVILVDRPLERGRKYVGKVLVEGFGGTGTNIAIAAARTGARDVHLFAAIGDDLAEKALAFLKSEGVNTEHVMIFRGSSGKALILVDNLGEPVVVTLPGVNNLLTPEHVPRDIGEADGVIVANVPLSVAKSITMQTTSSQAIFMDPGALWNPFELAEEVKGECFLLPNKREFDHHKNSASITDRCITIVKMGSQGSAAHIHSRRRIITMSSLPIEKLGMKIVSTSGCGDVFTGVFAEIYLESKSLEKALIYATIAAGLKTTKTLSYDSPKRTELEEAVEKYSKYLSVNETSF</sequence>
<dbReference type="EMBL" id="DSEU01000074">
    <property type="protein sequence ID" value="HEM68034.1"/>
    <property type="molecule type" value="Genomic_DNA"/>
</dbReference>
<name>A0A7J2U5F0_9CREN</name>
<dbReference type="GO" id="GO:0006796">
    <property type="term" value="P:phosphate-containing compound metabolic process"/>
    <property type="evidence" value="ECO:0007669"/>
    <property type="project" value="UniProtKB-ARBA"/>
</dbReference>
<gene>
    <name evidence="5" type="ORF">ENO26_10820</name>
</gene>
<evidence type="ECO:0000256" key="1">
    <source>
        <dbReference type="ARBA" id="ARBA00010688"/>
    </source>
</evidence>
<accession>A0A7J2U5F0</accession>
<dbReference type="Pfam" id="PF00294">
    <property type="entry name" value="PfkB"/>
    <property type="match status" value="1"/>
</dbReference>
<proteinExistence type="inferred from homology"/>
<dbReference type="SUPFAM" id="SSF53613">
    <property type="entry name" value="Ribokinase-like"/>
    <property type="match status" value="1"/>
</dbReference>
<evidence type="ECO:0000256" key="3">
    <source>
        <dbReference type="ARBA" id="ARBA00022777"/>
    </source>
</evidence>
<dbReference type="PANTHER" id="PTHR10584:SF166">
    <property type="entry name" value="RIBOKINASE"/>
    <property type="match status" value="1"/>
</dbReference>
<dbReference type="Gene3D" id="3.40.1190.20">
    <property type="match status" value="1"/>
</dbReference>
<protein>
    <recommendedName>
        <fullName evidence="4">Carbohydrate kinase PfkB domain-containing protein</fullName>
    </recommendedName>
</protein>
<dbReference type="PANTHER" id="PTHR10584">
    <property type="entry name" value="SUGAR KINASE"/>
    <property type="match status" value="1"/>
</dbReference>
<comment type="similarity">
    <text evidence="1">Belongs to the carbohydrate kinase PfkB family.</text>
</comment>
<evidence type="ECO:0000256" key="2">
    <source>
        <dbReference type="ARBA" id="ARBA00022679"/>
    </source>
</evidence>